<dbReference type="SUPFAM" id="SSF56784">
    <property type="entry name" value="HAD-like"/>
    <property type="match status" value="1"/>
</dbReference>
<dbReference type="InterPro" id="IPR050582">
    <property type="entry name" value="HAD-like_SerB"/>
</dbReference>
<dbReference type="PANTHER" id="PTHR43344">
    <property type="entry name" value="PHOSPHOSERINE PHOSPHATASE"/>
    <property type="match status" value="1"/>
</dbReference>
<sequence>MALAIFDLDDTLLAGDSASLWLEYMVNTGMAPFSMLATEQAMMQQYRKGALDMSAYLDFTLAPLRGLSVSEIQERVEQFVTHMIAPRIYPEGIARLDWHRQRGDIPLLISASPAHIVHPIARLLGIEHSLAIELETRDDCYTGQSCGTLTYREGKVIRLQQWLTEHPAYSIERSFGYSDSRNDIPLLSATDRPYVINPDRKLHSVALAQGWTVLCWNAPV</sequence>
<evidence type="ECO:0000256" key="1">
    <source>
        <dbReference type="ARBA" id="ARBA00022723"/>
    </source>
</evidence>
<dbReference type="NCBIfam" id="TIGR01488">
    <property type="entry name" value="HAD-SF-IB"/>
    <property type="match status" value="1"/>
</dbReference>
<organism evidence="4 5">
    <name type="scientific">Plesiomonas shigelloides</name>
    <name type="common">Aeromonas shigelloides</name>
    <dbReference type="NCBI Taxonomy" id="703"/>
    <lineage>
        <taxon>Bacteria</taxon>
        <taxon>Pseudomonadati</taxon>
        <taxon>Pseudomonadota</taxon>
        <taxon>Gammaproteobacteria</taxon>
        <taxon>Enterobacterales</taxon>
        <taxon>Enterobacteriaceae</taxon>
        <taxon>Plesiomonas</taxon>
    </lineage>
</organism>
<name>A0A379CP02_PLESH</name>
<dbReference type="PANTHER" id="PTHR43344:SF13">
    <property type="entry name" value="PHOSPHATASE RV3661-RELATED"/>
    <property type="match status" value="1"/>
</dbReference>
<dbReference type="InterPro" id="IPR036412">
    <property type="entry name" value="HAD-like_sf"/>
</dbReference>
<dbReference type="RefSeq" id="WP_039046163.1">
    <property type="nucleotide sequence ID" value="NZ_CP050969.1"/>
</dbReference>
<evidence type="ECO:0000256" key="3">
    <source>
        <dbReference type="ARBA" id="ARBA00022842"/>
    </source>
</evidence>
<dbReference type="Gene3D" id="3.40.50.1000">
    <property type="entry name" value="HAD superfamily/HAD-like"/>
    <property type="match status" value="1"/>
</dbReference>
<dbReference type="Proteomes" id="UP000664658">
    <property type="component" value="Unassembled WGS sequence"/>
</dbReference>
<proteinExistence type="predicted"/>
<keyword evidence="3" id="KW-0460">Magnesium</keyword>
<dbReference type="GO" id="GO:0046872">
    <property type="term" value="F:metal ion binding"/>
    <property type="evidence" value="ECO:0007669"/>
    <property type="project" value="UniProtKB-KW"/>
</dbReference>
<dbReference type="InterPro" id="IPR023214">
    <property type="entry name" value="HAD_sf"/>
</dbReference>
<dbReference type="Pfam" id="PF12710">
    <property type="entry name" value="HAD"/>
    <property type="match status" value="1"/>
</dbReference>
<keyword evidence="2 4" id="KW-0378">Hydrolase</keyword>
<dbReference type="CDD" id="cd02612">
    <property type="entry name" value="HAD_PGPPase"/>
    <property type="match status" value="1"/>
</dbReference>
<dbReference type="Gene3D" id="1.20.1440.100">
    <property type="entry name" value="SG protein - dephosphorylation function"/>
    <property type="match status" value="1"/>
</dbReference>
<reference evidence="4" key="1">
    <citation type="submission" date="2021-03" db="EMBL/GenBank/DDBJ databases">
        <title>Plesiomonas shigelloides zfcc0051, isolated from zebrafish feces.</title>
        <authorList>
            <person name="Vanderhoek Z."/>
            <person name="Gaulke C."/>
        </authorList>
    </citation>
    <scope>NUCLEOTIDE SEQUENCE</scope>
    <source>
        <strain evidence="4">Zfcc0051</strain>
    </source>
</reference>
<dbReference type="EMBL" id="JAFNAA010000008">
    <property type="protein sequence ID" value="MBO1108400.1"/>
    <property type="molecule type" value="Genomic_DNA"/>
</dbReference>
<evidence type="ECO:0000256" key="2">
    <source>
        <dbReference type="ARBA" id="ARBA00022801"/>
    </source>
</evidence>
<comment type="caution">
    <text evidence="4">The sequence shown here is derived from an EMBL/GenBank/DDBJ whole genome shotgun (WGS) entry which is preliminary data.</text>
</comment>
<accession>A0A379CP02</accession>
<dbReference type="InterPro" id="IPR006385">
    <property type="entry name" value="HAD_hydro_SerB1"/>
</dbReference>
<dbReference type="GO" id="GO:0016787">
    <property type="term" value="F:hydrolase activity"/>
    <property type="evidence" value="ECO:0007669"/>
    <property type="project" value="UniProtKB-KW"/>
</dbReference>
<dbReference type="AlphaFoldDB" id="A0A379CP02"/>
<gene>
    <name evidence="4" type="ORF">J2R62_09220</name>
</gene>
<protein>
    <submittedName>
        <fullName evidence="4">HAD-IB family hydrolase</fullName>
    </submittedName>
</protein>
<keyword evidence="1" id="KW-0479">Metal-binding</keyword>
<evidence type="ECO:0000313" key="4">
    <source>
        <dbReference type="EMBL" id="MBO1108400.1"/>
    </source>
</evidence>
<evidence type="ECO:0000313" key="5">
    <source>
        <dbReference type="Proteomes" id="UP000664658"/>
    </source>
</evidence>
<dbReference type="NCBIfam" id="TIGR01490">
    <property type="entry name" value="HAD-SF-IB-hyp1"/>
    <property type="match status" value="1"/>
</dbReference>